<dbReference type="SUPFAM" id="SSF55785">
    <property type="entry name" value="PYP-like sensor domain (PAS domain)"/>
    <property type="match status" value="1"/>
</dbReference>
<evidence type="ECO:0000313" key="8">
    <source>
        <dbReference type="EMBL" id="SNS95103.1"/>
    </source>
</evidence>
<feature type="transmembrane region" description="Helical" evidence="5">
    <location>
        <begin position="22"/>
        <end position="43"/>
    </location>
</feature>
<evidence type="ECO:0000259" key="7">
    <source>
        <dbReference type="SMART" id="SM01080"/>
    </source>
</evidence>
<keyword evidence="9" id="KW-1185">Reference proteome</keyword>
<comment type="catalytic activity">
    <reaction evidence="1">
        <text>ATP + protein L-histidine = ADP + protein N-phospho-L-histidine.</text>
        <dbReference type="EC" id="2.7.13.3"/>
    </reaction>
</comment>
<keyword evidence="3" id="KW-0808">Transferase</keyword>
<feature type="domain" description="Signal transduction histidine kinase dimerisation/phosphoacceptor" evidence="6">
    <location>
        <begin position="575"/>
        <end position="640"/>
    </location>
</feature>
<dbReference type="InterPro" id="IPR050351">
    <property type="entry name" value="BphY/WalK/GraS-like"/>
</dbReference>
<protein>
    <recommendedName>
        <fullName evidence="2">histidine kinase</fullName>
        <ecNumber evidence="2">2.7.13.3</ecNumber>
    </recommendedName>
</protein>
<feature type="domain" description="CHASE2" evidence="7">
    <location>
        <begin position="42"/>
        <end position="340"/>
    </location>
</feature>
<dbReference type="Gene3D" id="3.30.450.20">
    <property type="entry name" value="PAS domain"/>
    <property type="match status" value="1"/>
</dbReference>
<keyword evidence="5" id="KW-1133">Transmembrane helix</keyword>
<evidence type="ECO:0000256" key="1">
    <source>
        <dbReference type="ARBA" id="ARBA00000085"/>
    </source>
</evidence>
<dbReference type="GO" id="GO:0000156">
    <property type="term" value="F:phosphorelay response regulator activity"/>
    <property type="evidence" value="ECO:0007669"/>
    <property type="project" value="TreeGrafter"/>
</dbReference>
<keyword evidence="4" id="KW-0418">Kinase</keyword>
<name>A0A239IPY3_9BURK</name>
<dbReference type="RefSeq" id="WP_089400115.1">
    <property type="nucleotide sequence ID" value="NZ_FZOT01000010.1"/>
</dbReference>
<dbReference type="Pfam" id="PF05226">
    <property type="entry name" value="CHASE2"/>
    <property type="match status" value="1"/>
</dbReference>
<dbReference type="InterPro" id="IPR003661">
    <property type="entry name" value="HisK_dim/P_dom"/>
</dbReference>
<evidence type="ECO:0000256" key="2">
    <source>
        <dbReference type="ARBA" id="ARBA00012438"/>
    </source>
</evidence>
<dbReference type="EC" id="2.7.13.3" evidence="2"/>
<dbReference type="Gene3D" id="1.10.287.130">
    <property type="match status" value="1"/>
</dbReference>
<evidence type="ECO:0000259" key="6">
    <source>
        <dbReference type="SMART" id="SM00388"/>
    </source>
</evidence>
<dbReference type="Proteomes" id="UP000198284">
    <property type="component" value="Unassembled WGS sequence"/>
</dbReference>
<dbReference type="EMBL" id="FZOT01000010">
    <property type="protein sequence ID" value="SNS95103.1"/>
    <property type="molecule type" value="Genomic_DNA"/>
</dbReference>
<reference evidence="8 9" key="1">
    <citation type="submission" date="2017-06" db="EMBL/GenBank/DDBJ databases">
        <authorList>
            <person name="Kim H.J."/>
            <person name="Triplett B.A."/>
        </authorList>
    </citation>
    <scope>NUCLEOTIDE SEQUENCE [LARGE SCALE GENOMIC DNA]</scope>
    <source>
        <strain evidence="8 9">U15</strain>
    </source>
</reference>
<keyword evidence="5" id="KW-0472">Membrane</keyword>
<dbReference type="InterPro" id="IPR035965">
    <property type="entry name" value="PAS-like_dom_sf"/>
</dbReference>
<accession>A0A239IPY3</accession>
<evidence type="ECO:0000313" key="9">
    <source>
        <dbReference type="Proteomes" id="UP000198284"/>
    </source>
</evidence>
<dbReference type="PANTHER" id="PTHR42878">
    <property type="entry name" value="TWO-COMPONENT HISTIDINE KINASE"/>
    <property type="match status" value="1"/>
</dbReference>
<feature type="transmembrane region" description="Helical" evidence="5">
    <location>
        <begin position="347"/>
        <end position="365"/>
    </location>
</feature>
<dbReference type="GO" id="GO:0000155">
    <property type="term" value="F:phosphorelay sensor kinase activity"/>
    <property type="evidence" value="ECO:0007669"/>
    <property type="project" value="InterPro"/>
</dbReference>
<evidence type="ECO:0000256" key="5">
    <source>
        <dbReference type="SAM" id="Phobius"/>
    </source>
</evidence>
<evidence type="ECO:0000256" key="4">
    <source>
        <dbReference type="ARBA" id="ARBA00022777"/>
    </source>
</evidence>
<dbReference type="InterPro" id="IPR007890">
    <property type="entry name" value="CHASE2"/>
</dbReference>
<dbReference type="GO" id="GO:0030295">
    <property type="term" value="F:protein kinase activator activity"/>
    <property type="evidence" value="ECO:0007669"/>
    <property type="project" value="TreeGrafter"/>
</dbReference>
<dbReference type="AlphaFoldDB" id="A0A239IPY3"/>
<dbReference type="CDD" id="cd00082">
    <property type="entry name" value="HisKA"/>
    <property type="match status" value="1"/>
</dbReference>
<gene>
    <name evidence="8" type="ORF">SAMN06265795_11042</name>
</gene>
<dbReference type="PANTHER" id="PTHR42878:SF12">
    <property type="entry name" value="SENSOR HISTIDINE KINASE YCBM"/>
    <property type="match status" value="1"/>
</dbReference>
<feature type="transmembrane region" description="Helical" evidence="5">
    <location>
        <begin position="371"/>
        <end position="389"/>
    </location>
</feature>
<dbReference type="InterPro" id="IPR013656">
    <property type="entry name" value="PAS_4"/>
</dbReference>
<dbReference type="OrthoDB" id="9802500at2"/>
<organism evidence="8 9">
    <name type="scientific">Noviherbaspirillum humi</name>
    <dbReference type="NCBI Taxonomy" id="1688639"/>
    <lineage>
        <taxon>Bacteria</taxon>
        <taxon>Pseudomonadati</taxon>
        <taxon>Pseudomonadota</taxon>
        <taxon>Betaproteobacteria</taxon>
        <taxon>Burkholderiales</taxon>
        <taxon>Oxalobacteraceae</taxon>
        <taxon>Noviherbaspirillum</taxon>
    </lineage>
</organism>
<sequence>MGEKLGHLIDSYRHLEPVVREWIGMSVFIAFIAAWLGSFNGIGRVDQILYDKMVLLNPVKHRDDILIIDIDDKSLREVGRWPWKRSTHAALIEQLAQAGAKVIGMDILFTEPEPVSDGDRVGGDQALALALRRQGKVVLAMSAKNPGEGPGYAVPIPKLSNAACHVGHINIEIDADGVARSVFLAQKIYGQRWTHLALAMAAAGTGKPLDAVLEETATPGASIFSDRAVDQGHAGRTHRAFVPFVGGAGSYPTVSYAEALRGEVPAEVFRNRYVLIGSTAMNLADHLPTPVTGEGGIMPGVEINANILNAILSGQLVRSASPWITSPLSIIPPLLAMACCLRFSPRTALLVTLLLMALTLASSMASFRAGLWIAPSAALLCLALAYPLWSWRRLEAAISYMDTEFRELEKGPRLLTEGGIGVRTIGERIQDVTGRRIALMRHAAQRVRDLLQFIGDSIESLPNITLVTTTDGRILLANRHARSQFKALRNAACSEADLHSLFAGLSLTRAGADFRWTMLTDPDQAGNLAAGVEASDGKGKDFIISSAPCRSASGELKGWIISMVDVTQIRAVEREREQFMRFLSHDMRGPQNAILAMLELQKMPDMAMPEEELFNRIAQACEKTLTLADDFTQLAKAQSKPLDLTPQDFHEIATDACQSMWSLAQQRKISLWAEPASQRYLIRGDRALLLRAVENLL</sequence>
<keyword evidence="5" id="KW-0812">Transmembrane</keyword>
<dbReference type="InterPro" id="IPR036097">
    <property type="entry name" value="HisK_dim/P_sf"/>
</dbReference>
<dbReference type="SMART" id="SM00388">
    <property type="entry name" value="HisKA"/>
    <property type="match status" value="1"/>
</dbReference>
<proteinExistence type="predicted"/>
<evidence type="ECO:0000256" key="3">
    <source>
        <dbReference type="ARBA" id="ARBA00022679"/>
    </source>
</evidence>
<dbReference type="Pfam" id="PF08448">
    <property type="entry name" value="PAS_4"/>
    <property type="match status" value="1"/>
</dbReference>
<dbReference type="SMART" id="SM01080">
    <property type="entry name" value="CHASE2"/>
    <property type="match status" value="1"/>
</dbReference>
<dbReference type="GO" id="GO:0007234">
    <property type="term" value="P:osmosensory signaling via phosphorelay pathway"/>
    <property type="evidence" value="ECO:0007669"/>
    <property type="project" value="TreeGrafter"/>
</dbReference>
<dbReference type="SUPFAM" id="SSF47384">
    <property type="entry name" value="Homodimeric domain of signal transducing histidine kinase"/>
    <property type="match status" value="1"/>
</dbReference>